<name>A0ABQ5JYH8_9EUKA</name>
<reference evidence="2" key="1">
    <citation type="submission" date="2022-03" db="EMBL/GenBank/DDBJ databases">
        <title>Draft genome sequence of Aduncisulcus paluster, a free-living microaerophilic Fornicata.</title>
        <authorList>
            <person name="Yuyama I."/>
            <person name="Kume K."/>
            <person name="Tamura T."/>
            <person name="Inagaki Y."/>
            <person name="Hashimoto T."/>
        </authorList>
    </citation>
    <scope>NUCLEOTIDE SEQUENCE</scope>
    <source>
        <strain evidence="2">NY0171</strain>
    </source>
</reference>
<feature type="region of interest" description="Disordered" evidence="1">
    <location>
        <begin position="53"/>
        <end position="127"/>
    </location>
</feature>
<protein>
    <submittedName>
        <fullName evidence="2">Uncharacterized protein</fullName>
    </submittedName>
</protein>
<organism evidence="2 3">
    <name type="scientific">Aduncisulcus paluster</name>
    <dbReference type="NCBI Taxonomy" id="2918883"/>
    <lineage>
        <taxon>Eukaryota</taxon>
        <taxon>Metamonada</taxon>
        <taxon>Carpediemonas-like organisms</taxon>
        <taxon>Aduncisulcus</taxon>
    </lineage>
</organism>
<keyword evidence="3" id="KW-1185">Reference proteome</keyword>
<proteinExistence type="predicted"/>
<accession>A0ABQ5JYH8</accession>
<evidence type="ECO:0000313" key="2">
    <source>
        <dbReference type="EMBL" id="GKT22508.1"/>
    </source>
</evidence>
<evidence type="ECO:0000313" key="3">
    <source>
        <dbReference type="Proteomes" id="UP001057375"/>
    </source>
</evidence>
<comment type="caution">
    <text evidence="2">The sequence shown here is derived from an EMBL/GenBank/DDBJ whole genome shotgun (WGS) entry which is preliminary data.</text>
</comment>
<evidence type="ECO:0000256" key="1">
    <source>
        <dbReference type="SAM" id="MobiDB-lite"/>
    </source>
</evidence>
<dbReference type="Proteomes" id="UP001057375">
    <property type="component" value="Unassembled WGS sequence"/>
</dbReference>
<dbReference type="EMBL" id="BQXS01012408">
    <property type="protein sequence ID" value="GKT22508.1"/>
    <property type="molecule type" value="Genomic_DNA"/>
</dbReference>
<feature type="compositionally biased region" description="Polar residues" evidence="1">
    <location>
        <begin position="97"/>
        <end position="125"/>
    </location>
</feature>
<feature type="compositionally biased region" description="Low complexity" evidence="1">
    <location>
        <begin position="60"/>
        <end position="89"/>
    </location>
</feature>
<sequence>MGAATRRDESEMGESMAELIKNNRSVVSHSHPFFSHGNPRVFHGSRISTAPHTATRDVQSHASSTRSTARSLQLASSSQHTSDTASSQDVSRDHPHASSTRSTAQSLQLDRSSQHTSDTASSQDVSRYHSLNPVLHRQINIQSEHNTPDPTMLTSQPQFLASLAQDLRIMSDRPDDSHGTNGTPSVSTVTVQPMMEPQSSVQRREYRINHLVPVLQRTEPN</sequence>
<gene>
    <name evidence="2" type="ORF">ADUPG1_012140</name>
</gene>